<dbReference type="InterPro" id="IPR036388">
    <property type="entry name" value="WH-like_DNA-bd_sf"/>
</dbReference>
<feature type="domain" description="IclR-ED" evidence="6">
    <location>
        <begin position="70"/>
        <end position="249"/>
    </location>
</feature>
<protein>
    <submittedName>
        <fullName evidence="7">DNA-binding IclR family transcriptional regulator</fullName>
    </submittedName>
</protein>
<evidence type="ECO:0000313" key="7">
    <source>
        <dbReference type="EMBL" id="MDQ1105630.1"/>
    </source>
</evidence>
<keyword evidence="1" id="KW-0805">Transcription regulation</keyword>
<dbReference type="RefSeq" id="WP_307202047.1">
    <property type="nucleotide sequence ID" value="NZ_JAUTAN010000001.1"/>
</dbReference>
<dbReference type="InterPro" id="IPR029016">
    <property type="entry name" value="GAF-like_dom_sf"/>
</dbReference>
<dbReference type="SUPFAM" id="SSF55781">
    <property type="entry name" value="GAF domain-like"/>
    <property type="match status" value="1"/>
</dbReference>
<dbReference type="InterPro" id="IPR014757">
    <property type="entry name" value="Tscrpt_reg_IclR_C"/>
</dbReference>
<dbReference type="PROSITE" id="PS51077">
    <property type="entry name" value="HTH_ICLR"/>
    <property type="match status" value="1"/>
</dbReference>
<dbReference type="InterPro" id="IPR036390">
    <property type="entry name" value="WH_DNA-bd_sf"/>
</dbReference>
<comment type="caution">
    <text evidence="7">The sequence shown here is derived from an EMBL/GenBank/DDBJ whole genome shotgun (WGS) entry which is preliminary data.</text>
</comment>
<evidence type="ECO:0000256" key="4">
    <source>
        <dbReference type="SAM" id="MobiDB-lite"/>
    </source>
</evidence>
<dbReference type="Proteomes" id="UP001239215">
    <property type="component" value="Unassembled WGS sequence"/>
</dbReference>
<evidence type="ECO:0000256" key="3">
    <source>
        <dbReference type="ARBA" id="ARBA00023163"/>
    </source>
</evidence>
<reference evidence="7" key="1">
    <citation type="submission" date="2023-07" db="EMBL/GenBank/DDBJ databases">
        <title>Functional and genomic diversity of the sorghum phyllosphere microbiome.</title>
        <authorList>
            <person name="Shade A."/>
        </authorList>
    </citation>
    <scope>NUCLEOTIDE SEQUENCE</scope>
    <source>
        <strain evidence="7">SORGH_AS_1067</strain>
    </source>
</reference>
<dbReference type="GO" id="GO:0045892">
    <property type="term" value="P:negative regulation of DNA-templated transcription"/>
    <property type="evidence" value="ECO:0007669"/>
    <property type="project" value="TreeGrafter"/>
</dbReference>
<evidence type="ECO:0000256" key="1">
    <source>
        <dbReference type="ARBA" id="ARBA00023015"/>
    </source>
</evidence>
<dbReference type="Pfam" id="PF09339">
    <property type="entry name" value="HTH_IclR"/>
    <property type="match status" value="1"/>
</dbReference>
<organism evidence="7 8">
    <name type="scientific">Nocardioides zeae</name>
    <dbReference type="NCBI Taxonomy" id="1457234"/>
    <lineage>
        <taxon>Bacteria</taxon>
        <taxon>Bacillati</taxon>
        <taxon>Actinomycetota</taxon>
        <taxon>Actinomycetes</taxon>
        <taxon>Propionibacteriales</taxon>
        <taxon>Nocardioidaceae</taxon>
        <taxon>Nocardioides</taxon>
    </lineage>
</organism>
<dbReference type="InterPro" id="IPR050707">
    <property type="entry name" value="HTH_MetabolicPath_Reg"/>
</dbReference>
<dbReference type="PROSITE" id="PS51078">
    <property type="entry name" value="ICLR_ED"/>
    <property type="match status" value="1"/>
</dbReference>
<name>A0AAJ1U4C4_9ACTN</name>
<dbReference type="Gene3D" id="3.30.450.40">
    <property type="match status" value="1"/>
</dbReference>
<dbReference type="SMART" id="SM00346">
    <property type="entry name" value="HTH_ICLR"/>
    <property type="match status" value="1"/>
</dbReference>
<dbReference type="EMBL" id="JAUTAN010000001">
    <property type="protein sequence ID" value="MDQ1105630.1"/>
    <property type="molecule type" value="Genomic_DNA"/>
</dbReference>
<dbReference type="GO" id="GO:0003677">
    <property type="term" value="F:DNA binding"/>
    <property type="evidence" value="ECO:0007669"/>
    <property type="project" value="UniProtKB-KW"/>
</dbReference>
<feature type="domain" description="HTH iclR-type" evidence="5">
    <location>
        <begin position="8"/>
        <end position="69"/>
    </location>
</feature>
<dbReference type="InterPro" id="IPR005471">
    <property type="entry name" value="Tscrpt_reg_IclR_N"/>
</dbReference>
<evidence type="ECO:0000256" key="2">
    <source>
        <dbReference type="ARBA" id="ARBA00023125"/>
    </source>
</evidence>
<dbReference type="PANTHER" id="PTHR30136">
    <property type="entry name" value="HELIX-TURN-HELIX TRANSCRIPTIONAL REGULATOR, ICLR FAMILY"/>
    <property type="match status" value="1"/>
</dbReference>
<dbReference type="GO" id="GO:0003700">
    <property type="term" value="F:DNA-binding transcription factor activity"/>
    <property type="evidence" value="ECO:0007669"/>
    <property type="project" value="TreeGrafter"/>
</dbReference>
<dbReference type="Pfam" id="PF01614">
    <property type="entry name" value="IclR_C"/>
    <property type="match status" value="1"/>
</dbReference>
<evidence type="ECO:0000259" key="5">
    <source>
        <dbReference type="PROSITE" id="PS51077"/>
    </source>
</evidence>
<accession>A0AAJ1U4C4</accession>
<feature type="region of interest" description="Disordered" evidence="4">
    <location>
        <begin position="246"/>
        <end position="275"/>
    </location>
</feature>
<evidence type="ECO:0000313" key="8">
    <source>
        <dbReference type="Proteomes" id="UP001239215"/>
    </source>
</evidence>
<dbReference type="PANTHER" id="PTHR30136:SF24">
    <property type="entry name" value="HTH-TYPE TRANSCRIPTIONAL REPRESSOR ALLR"/>
    <property type="match status" value="1"/>
</dbReference>
<dbReference type="SUPFAM" id="SSF46785">
    <property type="entry name" value="Winged helix' DNA-binding domain"/>
    <property type="match status" value="1"/>
</dbReference>
<gene>
    <name evidence="7" type="ORF">QE405_002914</name>
</gene>
<dbReference type="AlphaFoldDB" id="A0AAJ1U4C4"/>
<keyword evidence="3" id="KW-0804">Transcription</keyword>
<evidence type="ECO:0000259" key="6">
    <source>
        <dbReference type="PROSITE" id="PS51078"/>
    </source>
</evidence>
<sequence length="275" mass="29154">MARSPSGEGVVERVVRMLESFDPATPAMTVGELAARAGLPPSTASRLVDQLVSHQLLRRDARGQVRVGVRMWELAARASPAQVLREVSMPFMEDLQAVVGHHTQLGVLDGRDVLFLERLSARGAVINVTRIAGRLPLHASSAGLVLLAHASRGVQEQVLAGPLQSYTHSTVTDPARLRALLADVRHQGFAECRGHIDLAATGVAVPVREPSGSVIAGLALVIPNDGSSTRPRIDVLRTAARGLERALRGPRGAAEQRVSCGDAQSEPSARSMGKP</sequence>
<keyword evidence="2 7" id="KW-0238">DNA-binding</keyword>
<dbReference type="Gene3D" id="1.10.10.10">
    <property type="entry name" value="Winged helix-like DNA-binding domain superfamily/Winged helix DNA-binding domain"/>
    <property type="match status" value="1"/>
</dbReference>
<proteinExistence type="predicted"/>